<keyword evidence="9" id="KW-1185">Reference proteome</keyword>
<feature type="compositionally biased region" description="Low complexity" evidence="6">
    <location>
        <begin position="11"/>
        <end position="25"/>
    </location>
</feature>
<dbReference type="GO" id="GO:0005789">
    <property type="term" value="C:endoplasmic reticulum membrane"/>
    <property type="evidence" value="ECO:0007669"/>
    <property type="project" value="TreeGrafter"/>
</dbReference>
<feature type="compositionally biased region" description="Basic and acidic residues" evidence="6">
    <location>
        <begin position="190"/>
        <end position="200"/>
    </location>
</feature>
<sequence length="1085" mass="113652">MVGSDTMVVVSSSRPTPPGSATTATAKEEREVPSKGITAPTSSMAELLARGGNSGDLQVSCQRPKAEPAAAEQQPCANGNSSGAATETAIGDETVTGCPSSPTSPSSGRVLGSPSSCSSCGHTALSTSPPLAAVSGGGGGGGGSRAATAAAAVAGQRPRASGCAAAAAAAAAPVCESLTAPLPLPGTTSKADDGNDDGHADPSGSSQSRRAFFLSFDEDAERLAGGVGRASEEIGQCRDGGGVSAVETAAGRENLPAAGRDFYPPAAAAAAAAASPRAAAVAGDNAGIHHHDNSDGEKASLSQQVESLLARVEFLEKQRSFEGAGVGCRGSGSLLNNRRGSEVGFLQEEHPGGGGDRGAPPLILTPPPRLGGHRAGGGEGHHAVGVSTTPFTGLDVLFRTPKQPQESAERYSQHVIHPPLSPSRGKTRWAAPRVPPTDGGNSNVGHPESPRRSRLTWCAGDGQEAIEARGGRAPPRAQGEGPAVQQPPSPPLYSLGDARGKWALEARSPSDLGGDGRSLSQNAARDGGEGGGGSRPRSATEGVAGGGDGAGGERGRSLFSSDRHTRRSDHETYSPDGSTKRGSPRHRSSPRSPRKSSRMAHRCSHAQGEQGARAAGSEAVAGGEVGGDVAADGGGAGAFAEGGVAAGPISLLGYLRVEVFGAEDHGVVDTQANRTVRNFLTVPRQLERLLLFGMLVCLDTFLYVTTFLPIRIVIGVVSSLFSLLTRRRRPSVNRPLVYDWMRGATFAAALGSLQFLEMSRVYHYIRGQAMVKLYVLIAMVEIFDKLMCSFGQDALDSLYLSTVHKKKRRVLVHFTIVCVTACLHSLLLFVHVTTLTVAVNSSDQALLTLLISNNFAEIKSSVFKKFDKHNLFQLSCHDVVERFKLALFLAMIMLLNVCQGGLDDPVAQFSVIFAMVFGGEVLADWIKHGFIIKFNQLTPSIYDEYSTILARDVAAFRKDDGSTLDHTHFVARRLAFATVPLNCVMIRFVQMAVPKLLQRLPDAPPSALWVSAILFYLMALALKVLTGIKLMADSCTLHPEAVISSSAAASWLRSPVHGAHKTRKELSLEKLSTIERFTLWKGRIV</sequence>
<feature type="compositionally biased region" description="Low complexity" evidence="6">
    <location>
        <begin position="611"/>
        <end position="620"/>
    </location>
</feature>
<accession>D7FP16</accession>
<keyword evidence="4 7" id="KW-1133">Transmembrane helix</keyword>
<dbReference type="InParanoid" id="D7FP16"/>
<feature type="compositionally biased region" description="Polar residues" evidence="6">
    <location>
        <begin position="76"/>
        <end position="85"/>
    </location>
</feature>
<gene>
    <name evidence="8" type="ORF">Esi_0184_0027</name>
</gene>
<feature type="compositionally biased region" description="Gly residues" evidence="6">
    <location>
        <begin position="135"/>
        <end position="144"/>
    </location>
</feature>
<feature type="transmembrane region" description="Helical" evidence="7">
    <location>
        <begin position="701"/>
        <end position="724"/>
    </location>
</feature>
<name>D7FP16_ECTSI</name>
<feature type="compositionally biased region" description="Polar residues" evidence="6">
    <location>
        <begin position="113"/>
        <end position="129"/>
    </location>
</feature>
<evidence type="ECO:0000256" key="3">
    <source>
        <dbReference type="ARBA" id="ARBA00022692"/>
    </source>
</evidence>
<reference evidence="8 9" key="1">
    <citation type="journal article" date="2010" name="Nature">
        <title>The Ectocarpus genome and the independent evolution of multicellularity in brown algae.</title>
        <authorList>
            <person name="Cock J.M."/>
            <person name="Sterck L."/>
            <person name="Rouze P."/>
            <person name="Scornet D."/>
            <person name="Allen A.E."/>
            <person name="Amoutzias G."/>
            <person name="Anthouard V."/>
            <person name="Artiguenave F."/>
            <person name="Aury J.M."/>
            <person name="Badger J.H."/>
            <person name="Beszteri B."/>
            <person name="Billiau K."/>
            <person name="Bonnet E."/>
            <person name="Bothwell J.H."/>
            <person name="Bowler C."/>
            <person name="Boyen C."/>
            <person name="Brownlee C."/>
            <person name="Carrano C.J."/>
            <person name="Charrier B."/>
            <person name="Cho G.Y."/>
            <person name="Coelho S.M."/>
            <person name="Collen J."/>
            <person name="Corre E."/>
            <person name="Da Silva C."/>
            <person name="Delage L."/>
            <person name="Delaroque N."/>
            <person name="Dittami S.M."/>
            <person name="Doulbeau S."/>
            <person name="Elias M."/>
            <person name="Farnham G."/>
            <person name="Gachon C.M."/>
            <person name="Gschloessl B."/>
            <person name="Heesch S."/>
            <person name="Jabbari K."/>
            <person name="Jubin C."/>
            <person name="Kawai H."/>
            <person name="Kimura K."/>
            <person name="Kloareg B."/>
            <person name="Kupper F.C."/>
            <person name="Lang D."/>
            <person name="Le Bail A."/>
            <person name="Leblanc C."/>
            <person name="Lerouge P."/>
            <person name="Lohr M."/>
            <person name="Lopez P.J."/>
            <person name="Martens C."/>
            <person name="Maumus F."/>
            <person name="Michel G."/>
            <person name="Miranda-Saavedra D."/>
            <person name="Morales J."/>
            <person name="Moreau H."/>
            <person name="Motomura T."/>
            <person name="Nagasato C."/>
            <person name="Napoli C.A."/>
            <person name="Nelson D.R."/>
            <person name="Nyvall-Collen P."/>
            <person name="Peters A.F."/>
            <person name="Pommier C."/>
            <person name="Potin P."/>
            <person name="Poulain J."/>
            <person name="Quesneville H."/>
            <person name="Read B."/>
            <person name="Rensing S.A."/>
            <person name="Ritter A."/>
            <person name="Rousvoal S."/>
            <person name="Samanta M."/>
            <person name="Samson G."/>
            <person name="Schroeder D.C."/>
            <person name="Segurens B."/>
            <person name="Strittmatter M."/>
            <person name="Tonon T."/>
            <person name="Tregear J.W."/>
            <person name="Valentin K."/>
            <person name="von Dassow P."/>
            <person name="Yamagishi T."/>
            <person name="Van de Peer Y."/>
            <person name="Wincker P."/>
        </authorList>
    </citation>
    <scope>NUCLEOTIDE SEQUENCE [LARGE SCALE GENOMIC DNA]</scope>
    <source>
        <strain evidence="9">Ec32 / CCAP1310/4</strain>
    </source>
</reference>
<feature type="region of interest" description="Disordered" evidence="6">
    <location>
        <begin position="402"/>
        <end position="455"/>
    </location>
</feature>
<evidence type="ECO:0000256" key="6">
    <source>
        <dbReference type="SAM" id="MobiDB-lite"/>
    </source>
</evidence>
<dbReference type="AlphaFoldDB" id="D7FP16"/>
<evidence type="ECO:0000256" key="7">
    <source>
        <dbReference type="SAM" id="Phobius"/>
    </source>
</evidence>
<dbReference type="OrthoDB" id="29023at2759"/>
<organism evidence="8 9">
    <name type="scientific">Ectocarpus siliculosus</name>
    <name type="common">Brown alga</name>
    <name type="synonym">Conferva siliculosa</name>
    <dbReference type="NCBI Taxonomy" id="2880"/>
    <lineage>
        <taxon>Eukaryota</taxon>
        <taxon>Sar</taxon>
        <taxon>Stramenopiles</taxon>
        <taxon>Ochrophyta</taxon>
        <taxon>PX clade</taxon>
        <taxon>Phaeophyceae</taxon>
        <taxon>Ectocarpales</taxon>
        <taxon>Ectocarpaceae</taxon>
        <taxon>Ectocarpus</taxon>
    </lineage>
</organism>
<feature type="transmembrane region" description="Helical" evidence="7">
    <location>
        <begin position="1006"/>
        <end position="1025"/>
    </location>
</feature>
<feature type="compositionally biased region" description="Basic residues" evidence="6">
    <location>
        <begin position="582"/>
        <end position="604"/>
    </location>
</feature>
<dbReference type="PANTHER" id="PTHR13317">
    <property type="entry name" value="TRANSMEMBRANE ANTERIOR POSTERIOR TRANSFORMATION PROTEIN 1 HOMOLOG"/>
    <property type="match status" value="1"/>
</dbReference>
<feature type="transmembrane region" description="Helical" evidence="7">
    <location>
        <begin position="908"/>
        <end position="926"/>
    </location>
</feature>
<dbReference type="EMBL" id="FN649728">
    <property type="protein sequence ID" value="CBJ30283.1"/>
    <property type="molecule type" value="Genomic_DNA"/>
</dbReference>
<comment type="similarity">
    <text evidence="2">Belongs to the TAPT1 family.</text>
</comment>
<keyword evidence="5 7" id="KW-0472">Membrane</keyword>
<evidence type="ECO:0000256" key="4">
    <source>
        <dbReference type="ARBA" id="ARBA00022989"/>
    </source>
</evidence>
<feature type="transmembrane region" description="Helical" evidence="7">
    <location>
        <begin position="974"/>
        <end position="994"/>
    </location>
</feature>
<dbReference type="STRING" id="2880.D7FP16"/>
<evidence type="ECO:0000256" key="1">
    <source>
        <dbReference type="ARBA" id="ARBA00004141"/>
    </source>
</evidence>
<dbReference type="Proteomes" id="UP000002630">
    <property type="component" value="Linkage Group LG03"/>
</dbReference>
<comment type="subcellular location">
    <subcellularLocation>
        <location evidence="1">Membrane</location>
        <topology evidence="1">Multi-pass membrane protein</topology>
    </subcellularLocation>
</comment>
<feature type="region of interest" description="Disordered" evidence="6">
    <location>
        <begin position="467"/>
        <end position="620"/>
    </location>
</feature>
<dbReference type="Pfam" id="PF05346">
    <property type="entry name" value="DUF747"/>
    <property type="match status" value="1"/>
</dbReference>
<evidence type="ECO:0000313" key="8">
    <source>
        <dbReference type="EMBL" id="CBJ30283.1"/>
    </source>
</evidence>
<feature type="region of interest" description="Disordered" evidence="6">
    <location>
        <begin position="179"/>
        <end position="210"/>
    </location>
</feature>
<keyword evidence="3 7" id="KW-0812">Transmembrane</keyword>
<evidence type="ECO:0000256" key="2">
    <source>
        <dbReference type="ARBA" id="ARBA00008803"/>
    </source>
</evidence>
<protein>
    <submittedName>
        <fullName evidence="8">Uncharacterized protein</fullName>
    </submittedName>
</protein>
<evidence type="ECO:0000256" key="5">
    <source>
        <dbReference type="ARBA" id="ARBA00023136"/>
    </source>
</evidence>
<feature type="compositionally biased region" description="Low complexity" evidence="6">
    <location>
        <begin position="145"/>
        <end position="154"/>
    </location>
</feature>
<dbReference type="eggNOG" id="KOG2490">
    <property type="taxonomic scope" value="Eukaryota"/>
</dbReference>
<dbReference type="EMBL" id="FN648319">
    <property type="protein sequence ID" value="CBJ30283.1"/>
    <property type="molecule type" value="Genomic_DNA"/>
</dbReference>
<feature type="region of interest" description="Disordered" evidence="6">
    <location>
        <begin position="1"/>
        <end position="154"/>
    </location>
</feature>
<dbReference type="InterPro" id="IPR008010">
    <property type="entry name" value="Tatp1"/>
</dbReference>
<feature type="transmembrane region" description="Helical" evidence="7">
    <location>
        <begin position="810"/>
        <end position="832"/>
    </location>
</feature>
<proteinExistence type="inferred from homology"/>
<evidence type="ECO:0000313" key="9">
    <source>
        <dbReference type="Proteomes" id="UP000002630"/>
    </source>
</evidence>
<dbReference type="PANTHER" id="PTHR13317:SF4">
    <property type="entry name" value="TRANSMEMBRANE ANTERIOR POSTERIOR TRANSFORMATION PROTEIN 1 HOMOLOG"/>
    <property type="match status" value="1"/>
</dbReference>